<dbReference type="EMBL" id="BAAAKV010000028">
    <property type="protein sequence ID" value="GAA1173519.1"/>
    <property type="molecule type" value="Genomic_DNA"/>
</dbReference>
<dbReference type="RefSeq" id="WP_344276798.1">
    <property type="nucleotide sequence ID" value="NZ_BAAAKV010000028.1"/>
</dbReference>
<reference evidence="1 2" key="1">
    <citation type="journal article" date="2019" name="Int. J. Syst. Evol. Microbiol.">
        <title>The Global Catalogue of Microorganisms (GCM) 10K type strain sequencing project: providing services to taxonomists for standard genome sequencing and annotation.</title>
        <authorList>
            <consortium name="The Broad Institute Genomics Platform"/>
            <consortium name="The Broad Institute Genome Sequencing Center for Infectious Disease"/>
            <person name="Wu L."/>
            <person name="Ma J."/>
        </authorList>
    </citation>
    <scope>NUCLEOTIDE SEQUENCE [LARGE SCALE GENOMIC DNA]</scope>
    <source>
        <strain evidence="1 2">JCM 12696</strain>
    </source>
</reference>
<proteinExistence type="predicted"/>
<organism evidence="1 2">
    <name type="scientific">Streptomyces hebeiensis</name>
    <dbReference type="NCBI Taxonomy" id="229486"/>
    <lineage>
        <taxon>Bacteria</taxon>
        <taxon>Bacillati</taxon>
        <taxon>Actinomycetota</taxon>
        <taxon>Actinomycetes</taxon>
        <taxon>Kitasatosporales</taxon>
        <taxon>Streptomycetaceae</taxon>
        <taxon>Streptomyces</taxon>
    </lineage>
</organism>
<sequence>MTDTLHDLSTPLLALRLLAVEFAHLPAPSVSVSTVYPDLLDLSFHDGFASFEAWREALGIAPEGVGHHVQGNGRTGVLDVHGVFAGARLRLTAYTPIATGIPVAPGAGVRS</sequence>
<gene>
    <name evidence="1" type="ORF">GCM10009654_33550</name>
</gene>
<evidence type="ECO:0000313" key="1">
    <source>
        <dbReference type="EMBL" id="GAA1173519.1"/>
    </source>
</evidence>
<evidence type="ECO:0008006" key="3">
    <source>
        <dbReference type="Google" id="ProtNLM"/>
    </source>
</evidence>
<evidence type="ECO:0000313" key="2">
    <source>
        <dbReference type="Proteomes" id="UP001501371"/>
    </source>
</evidence>
<keyword evidence="2" id="KW-1185">Reference proteome</keyword>
<accession>A0ABN1UYQ0</accession>
<dbReference type="Proteomes" id="UP001501371">
    <property type="component" value="Unassembled WGS sequence"/>
</dbReference>
<name>A0ABN1UYQ0_9ACTN</name>
<comment type="caution">
    <text evidence="1">The sequence shown here is derived from an EMBL/GenBank/DDBJ whole genome shotgun (WGS) entry which is preliminary data.</text>
</comment>
<protein>
    <recommendedName>
        <fullName evidence="3">AraC family transcriptional regulator</fullName>
    </recommendedName>
</protein>